<reference evidence="2 3" key="1">
    <citation type="submission" date="2022-04" db="EMBL/GenBank/DDBJ databases">
        <title>Positive selection, recombination, and allopatry shape intraspecific diversity of widespread and dominant cyanobacteria.</title>
        <authorList>
            <person name="Wei J."/>
            <person name="Shu W."/>
            <person name="Hu C."/>
        </authorList>
    </citation>
    <scope>NUCLEOTIDE SEQUENCE [LARGE SCALE GENOMIC DNA]</scope>
    <source>
        <strain evidence="2 3">GB2-A4</strain>
    </source>
</reference>
<dbReference type="RefSeq" id="WP_190434881.1">
    <property type="nucleotide sequence ID" value="NZ_JAMPKM010000006.1"/>
</dbReference>
<name>A0ABV0J812_9CYAN</name>
<dbReference type="Proteomes" id="UP001464891">
    <property type="component" value="Unassembled WGS sequence"/>
</dbReference>
<accession>A0ABV0J812</accession>
<keyword evidence="1" id="KW-1133">Transmembrane helix</keyword>
<feature type="transmembrane region" description="Helical" evidence="1">
    <location>
        <begin position="198"/>
        <end position="218"/>
    </location>
</feature>
<evidence type="ECO:0000313" key="3">
    <source>
        <dbReference type="Proteomes" id="UP001464891"/>
    </source>
</evidence>
<keyword evidence="1" id="KW-0812">Transmembrane</keyword>
<evidence type="ECO:0000313" key="2">
    <source>
        <dbReference type="EMBL" id="MEP0817912.1"/>
    </source>
</evidence>
<feature type="transmembrane region" description="Helical" evidence="1">
    <location>
        <begin position="162"/>
        <end position="182"/>
    </location>
</feature>
<protein>
    <submittedName>
        <fullName evidence="2">Uncharacterized protein</fullName>
    </submittedName>
</protein>
<proteinExistence type="predicted"/>
<organism evidence="2 3">
    <name type="scientific">Trichocoleus desertorum GB2-A4</name>
    <dbReference type="NCBI Taxonomy" id="2933944"/>
    <lineage>
        <taxon>Bacteria</taxon>
        <taxon>Bacillati</taxon>
        <taxon>Cyanobacteriota</taxon>
        <taxon>Cyanophyceae</taxon>
        <taxon>Leptolyngbyales</taxon>
        <taxon>Trichocoleusaceae</taxon>
        <taxon>Trichocoleus</taxon>
    </lineage>
</organism>
<sequence length="397" mass="42723">MAKIKLVSLLSLLGLLGALGYGAVGRSQLLQPSVKLATEPSTTQLLPFEADAAQPQNPVQMTLQALDATGKPLQNANIHVKLLTPPTNPWLPTDFPIVEGTKLLDLAAIAANGQLQFQQMLPIRGDYQLQVEVIPTVANAFAPFQQTLTLSVAENSIKYRNFAILAVILVAVGFGGGWVIGGKQELQPGEIAPQRVRLLLSGAIVVAIAALLVVNISAELSHSHEHSHEHEHRDKAIAALPSSANTQGLEVKLLGHHHAMVGEPAELAVQAIDVKTGQPATDVVFDIKAKSLEAGWVAFTHQATPNNQGEFAWQQQFFDGAPHQVEVEVTPKPGAARQFSSFKVAQEIEVEGVEPPLRSRLLSLGYFISILLVGLGLGLWIQQRRQPRSLLDSKALN</sequence>
<gene>
    <name evidence="2" type="ORF">NC998_12485</name>
</gene>
<keyword evidence="3" id="KW-1185">Reference proteome</keyword>
<dbReference type="EMBL" id="JAMPKM010000006">
    <property type="protein sequence ID" value="MEP0817912.1"/>
    <property type="molecule type" value="Genomic_DNA"/>
</dbReference>
<evidence type="ECO:0000256" key="1">
    <source>
        <dbReference type="SAM" id="Phobius"/>
    </source>
</evidence>
<comment type="caution">
    <text evidence="2">The sequence shown here is derived from an EMBL/GenBank/DDBJ whole genome shotgun (WGS) entry which is preliminary data.</text>
</comment>
<keyword evidence="1" id="KW-0472">Membrane</keyword>
<feature type="transmembrane region" description="Helical" evidence="1">
    <location>
        <begin position="361"/>
        <end position="381"/>
    </location>
</feature>